<dbReference type="SUPFAM" id="SSF48452">
    <property type="entry name" value="TPR-like"/>
    <property type="match status" value="1"/>
</dbReference>
<protein>
    <submittedName>
        <fullName evidence="3">RANBP2-like and GRIP domain-containing protein 5/6</fullName>
    </submittedName>
</protein>
<gene>
    <name evidence="3" type="primary">LOC106819066</name>
</gene>
<organism evidence="2 3">
    <name type="scientific">Priapulus caudatus</name>
    <name type="common">Priapulid worm</name>
    <dbReference type="NCBI Taxonomy" id="37621"/>
    <lineage>
        <taxon>Eukaryota</taxon>
        <taxon>Metazoa</taxon>
        <taxon>Ecdysozoa</taxon>
        <taxon>Scalidophora</taxon>
        <taxon>Priapulida</taxon>
        <taxon>Priapulimorpha</taxon>
        <taxon>Priapulimorphida</taxon>
        <taxon>Priapulidae</taxon>
        <taxon>Priapulus</taxon>
    </lineage>
</organism>
<dbReference type="InterPro" id="IPR011990">
    <property type="entry name" value="TPR-like_helical_dom_sf"/>
</dbReference>
<dbReference type="RefSeq" id="XP_014679215.1">
    <property type="nucleotide sequence ID" value="XM_014823729.1"/>
</dbReference>
<keyword evidence="1" id="KW-0802">TPR repeat</keyword>
<keyword evidence="2" id="KW-1185">Reference proteome</keyword>
<name>A0ABM1F444_PRICU</name>
<proteinExistence type="predicted"/>
<accession>A0ABM1F444</accession>
<sequence>MTNDKKMFRSKNDVDRHASAILSRIRNANERTLRYLNIAKLYVAVKEYETAKHYLAGFLSIQPGHAAAHKLLGQVFEASTDNEKAIESYKRSLQANSTQKDLFLKICELLCKSSVDVEKARYWLEKAEKVFHHHPILYKLKDKVLGCNAHKDPQELEQVYAVELAERPNDLGLRIRLLHLYMMTERCKDAYEHSVQVEAQQPYSHSREWYMCLAEISQAYLDKYLDGCGVDFYIHLLSILDKLVYLSLENGLEQGTAGAASLADCSDALHRFDQAAKNAFQLDGGERKDWLLFTEHMKGQLFLHAAILVMKRCQQYTKSWKESTDDSLACFLVAYSFTPLDKKSVWYARGSDLQKRFYNRCFSAACVRLSQA</sequence>
<evidence type="ECO:0000313" key="2">
    <source>
        <dbReference type="Proteomes" id="UP000695022"/>
    </source>
</evidence>
<dbReference type="Gene3D" id="1.25.40.10">
    <property type="entry name" value="Tetratricopeptide repeat domain"/>
    <property type="match status" value="1"/>
</dbReference>
<evidence type="ECO:0000313" key="3">
    <source>
        <dbReference type="RefSeq" id="XP_014679215.1"/>
    </source>
</evidence>
<dbReference type="Proteomes" id="UP000695022">
    <property type="component" value="Unplaced"/>
</dbReference>
<reference evidence="3" key="1">
    <citation type="submission" date="2025-08" db="UniProtKB">
        <authorList>
            <consortium name="RefSeq"/>
        </authorList>
    </citation>
    <scope>IDENTIFICATION</scope>
</reference>
<dbReference type="GeneID" id="106819066"/>
<dbReference type="PROSITE" id="PS50005">
    <property type="entry name" value="TPR"/>
    <property type="match status" value="1"/>
</dbReference>
<evidence type="ECO:0000256" key="1">
    <source>
        <dbReference type="PROSITE-ProRule" id="PRU00339"/>
    </source>
</evidence>
<dbReference type="SMART" id="SM00028">
    <property type="entry name" value="TPR"/>
    <property type="match status" value="2"/>
</dbReference>
<feature type="repeat" description="TPR" evidence="1">
    <location>
        <begin position="66"/>
        <end position="99"/>
    </location>
</feature>
<feature type="non-terminal residue" evidence="3">
    <location>
        <position position="372"/>
    </location>
</feature>
<dbReference type="InterPro" id="IPR019734">
    <property type="entry name" value="TPR_rpt"/>
</dbReference>